<dbReference type="SMART" id="SM00490">
    <property type="entry name" value="HELICc"/>
    <property type="match status" value="1"/>
</dbReference>
<dbReference type="InterPro" id="IPR055367">
    <property type="entry name" value="WH4_Lhr"/>
</dbReference>
<proteinExistence type="predicted"/>
<evidence type="ECO:0000256" key="4">
    <source>
        <dbReference type="ARBA" id="ARBA00022806"/>
    </source>
</evidence>
<evidence type="ECO:0000313" key="10">
    <source>
        <dbReference type="Proteomes" id="UP001055091"/>
    </source>
</evidence>
<dbReference type="InterPro" id="IPR014001">
    <property type="entry name" value="Helicase_ATP-bd"/>
</dbReference>
<dbReference type="InterPro" id="IPR052511">
    <property type="entry name" value="ATP-dep_Helicase"/>
</dbReference>
<evidence type="ECO:0000256" key="6">
    <source>
        <dbReference type="ARBA" id="ARBA00023125"/>
    </source>
</evidence>
<reference evidence="9" key="1">
    <citation type="submission" date="2022-01" db="EMBL/GenBank/DDBJ databases">
        <title>Novel bile acid biosynthetic pathways are enriched in the microbiome of centenarians.</title>
        <authorList>
            <person name="Sato Y."/>
            <person name="Atarashi K."/>
            <person name="Plichta R.D."/>
            <person name="Arai Y."/>
            <person name="Sasajima S."/>
            <person name="Kearney M.S."/>
            <person name="Suda W."/>
            <person name="Takeshita K."/>
            <person name="Sasaki T."/>
            <person name="Okamoto S."/>
            <person name="Skelly N.A."/>
            <person name="Okamura Y."/>
            <person name="Vlamakis H."/>
            <person name="Li Y."/>
            <person name="Tanoue T."/>
            <person name="Takei H."/>
            <person name="Nittono H."/>
            <person name="Narushima S."/>
            <person name="Irie J."/>
            <person name="Itoh H."/>
            <person name="Moriya K."/>
            <person name="Sugiura Y."/>
            <person name="Suematsu M."/>
            <person name="Moritoki N."/>
            <person name="Shibata S."/>
            <person name="Littman R.D."/>
            <person name="Fischbach A.M."/>
            <person name="Uwamino Y."/>
            <person name="Inoue T."/>
            <person name="Honda A."/>
            <person name="Hattori M."/>
            <person name="Murai T."/>
            <person name="Xavier J.R."/>
            <person name="Hirose N."/>
            <person name="Honda K."/>
        </authorList>
    </citation>
    <scope>NUCLEOTIDE SEQUENCE</scope>
    <source>
        <strain evidence="9">CE91-St55</strain>
    </source>
</reference>
<keyword evidence="2" id="KW-0227">DNA damage</keyword>
<dbReference type="PROSITE" id="PS51192">
    <property type="entry name" value="HELICASE_ATP_BIND_1"/>
    <property type="match status" value="1"/>
</dbReference>
<evidence type="ECO:0000256" key="2">
    <source>
        <dbReference type="ARBA" id="ARBA00022763"/>
    </source>
</evidence>
<dbReference type="PROSITE" id="PS51194">
    <property type="entry name" value="HELICASE_CTER"/>
    <property type="match status" value="1"/>
</dbReference>
<keyword evidence="6" id="KW-0238">DNA-binding</keyword>
<dbReference type="SMART" id="SM00487">
    <property type="entry name" value="DEXDc"/>
    <property type="match status" value="1"/>
</dbReference>
<gene>
    <name evidence="9" type="ORF">CE91St55_64680</name>
</gene>
<evidence type="ECO:0000256" key="3">
    <source>
        <dbReference type="ARBA" id="ARBA00022801"/>
    </source>
</evidence>
<dbReference type="Pfam" id="PF23234">
    <property type="entry name" value="WHD_4th_Lhr"/>
    <property type="match status" value="1"/>
</dbReference>
<protein>
    <submittedName>
        <fullName evidence="9">DEAD/DEAH box helicase</fullName>
    </submittedName>
</protein>
<dbReference type="InterPro" id="IPR045628">
    <property type="entry name" value="Lhr_WH_dom"/>
</dbReference>
<keyword evidence="8" id="KW-0413">Isomerase</keyword>
<dbReference type="SUPFAM" id="SSF52540">
    <property type="entry name" value="P-loop containing nucleoside triphosphate hydrolases"/>
    <property type="match status" value="1"/>
</dbReference>
<name>A0A413WWJ1_9FIRM</name>
<accession>A0A413WWJ1</accession>
<keyword evidence="1" id="KW-0547">Nucleotide-binding</keyword>
<dbReference type="GO" id="GO:0006281">
    <property type="term" value="P:DNA repair"/>
    <property type="evidence" value="ECO:0007669"/>
    <property type="project" value="UniProtKB-KW"/>
</dbReference>
<dbReference type="GO" id="GO:0016887">
    <property type="term" value="F:ATP hydrolysis activity"/>
    <property type="evidence" value="ECO:0007669"/>
    <property type="project" value="TreeGrafter"/>
</dbReference>
<dbReference type="InterPro" id="IPR027417">
    <property type="entry name" value="P-loop_NTPase"/>
</dbReference>
<dbReference type="Pfam" id="PF08494">
    <property type="entry name" value="DEAD_assoc"/>
    <property type="match status" value="1"/>
</dbReference>
<dbReference type="GO" id="GO:0005524">
    <property type="term" value="F:ATP binding"/>
    <property type="evidence" value="ECO:0007669"/>
    <property type="project" value="UniProtKB-KW"/>
</dbReference>
<dbReference type="Pfam" id="PF00271">
    <property type="entry name" value="Helicase_C"/>
    <property type="match status" value="1"/>
</dbReference>
<keyword evidence="3" id="KW-0378">Hydrolase</keyword>
<evidence type="ECO:0000256" key="7">
    <source>
        <dbReference type="ARBA" id="ARBA00023204"/>
    </source>
</evidence>
<dbReference type="GO" id="GO:0003677">
    <property type="term" value="F:DNA binding"/>
    <property type="evidence" value="ECO:0007669"/>
    <property type="project" value="UniProtKB-KW"/>
</dbReference>
<dbReference type="Proteomes" id="UP001055091">
    <property type="component" value="Unassembled WGS sequence"/>
</dbReference>
<dbReference type="Pfam" id="PF23235">
    <property type="entry name" value="WHD_3rd_Lhr"/>
    <property type="match status" value="1"/>
</dbReference>
<dbReference type="InterPro" id="IPR011545">
    <property type="entry name" value="DEAD/DEAH_box_helicase_dom"/>
</dbReference>
<dbReference type="PANTHER" id="PTHR47962">
    <property type="entry name" value="ATP-DEPENDENT HELICASE LHR-RELATED-RELATED"/>
    <property type="match status" value="1"/>
</dbReference>
<sequence length="1396" mass="157253">MTEDVLKIFSEPTAGWFAETFGKATKVQEEAWPAIAAGKPVLVSAPTGTGKTLSAFLVFIDRLSTLAREGRLEEKLYLIYVSPLKSLAGDIRENLRRPLDGIGREEGQQEITVGIRTGDTPQKERQRMVKHPPHILIITPESLYLMLTSRSGQSVVKTAEAVIIDELHALIDTKRGAHLMLSVARLDRLCGRNLQRIGLSATIEPLELSAEYLSPEPAVICAPAMEKKVFIEVVGTTPANGRRKDPVWEELGMAVYQKCLDCKSVIAFSEGRRYAEKLAYYVNLLGGDGFARVHHGSLSKEQRAEVEQELREGRLRLLCATSSMELGIDVGDIDQVLQIGCPRTVSSTMQRLGRAGHNPGSVSVMYMYPRTAPESVYCGMTAETARLGGVEHTKPPRMCLDVLAQHLVSMAAGDGYRVDEVMDILNRAYSFRDVTREDVKSVLRMLAGDYEHGREIPVRPRVLYDRIHERVNGDAYSRMLAVAAGGTIPDKGLYAAKTEDGVKLGELDEEFVYESQIGDKFVLGSFAWKIVSQDRDTVVVTQVPAEGARLPFWKGETRGRTLRTSLAFGRLFRELGKAAENGPDALTDALNRLGLDDAAACNAASFLRRQIDATGGLPDDRTIVVERFTDHTGSNQVMVHALFGRRVNAPLSLLLQHTARQLCGIDIGSVDEEEGVLLYPYGDDVLPEGLLFQIDEKQARSILEAALPLTPLFNMTFRYNASRALMMGMKRNGRQPLWMQRLKSTEMLSSLIHEPHHPLIRETKRECLEDQWDIDGVLRILGDIRAGLITVREVCVDVPSPMSLPFQWQAEAAEMYEYSPVTQGIREAVYEELKTADMIKPQAEELARLQERKKLPEDEEQLHSLLMMEGDLIAGELPVPVEWLENLAERELVAYMEPGIWIAAEQREEYEQALLDGNEEAAMHIVRRMLYYRGGQNAEAVRERYFFPEGLAEHILEKLAGESLVVEDEGIFYHAKIYVRARRASIKGMRLEAVTQPASHYAALMAGRAFLSAPGEEQLRRAVEQLCGRPYPVKFWESVFFARRVKNYTEAMLDRLLAQGDYFWQMKSDGTLAFYRYEDIDWEAPLTGLSEELEGDEKLMYQELMRRGASFLKFLTEVPKQDSAQDVLLRLAEKGLVCADSFVPVRQWQNREKVKKATARQRVNVRVMALSAGRWDIVRPVRKRSLEEWLDLFLKESAVLCKETFRRSCDSCAGSAYMISAGASAGDREEAGELTWRKALDVLRIWEYTGNVRRGYFVSGMSGAQFIRKEEYESVTAALKQPEDEVIWLNASDPAQIWGKVLEQPEGSSFMNIPGTAAALRQGRAAAVMERQGKVLRIFEEEGMEAVLSEFVRCFQRKLLFPDQKRLILKEYPEHAGELLKKAGFIREMQDYVLYR</sequence>
<dbReference type="InterPro" id="IPR013701">
    <property type="entry name" value="Lhr-like_DEAD/DEAH_assoc"/>
</dbReference>
<evidence type="ECO:0000256" key="8">
    <source>
        <dbReference type="ARBA" id="ARBA00023235"/>
    </source>
</evidence>
<dbReference type="RefSeq" id="WP_118077394.1">
    <property type="nucleotide sequence ID" value="NZ_BQNJ01000002.1"/>
</dbReference>
<dbReference type="Gene3D" id="3.40.50.300">
    <property type="entry name" value="P-loop containing nucleotide triphosphate hydrolases"/>
    <property type="match status" value="2"/>
</dbReference>
<evidence type="ECO:0000256" key="5">
    <source>
        <dbReference type="ARBA" id="ARBA00022840"/>
    </source>
</evidence>
<dbReference type="InterPro" id="IPR001650">
    <property type="entry name" value="Helicase_C-like"/>
</dbReference>
<dbReference type="PANTHER" id="PTHR47962:SF5">
    <property type="entry name" value="ATP-DEPENDENT HELICASE LHR-RELATED"/>
    <property type="match status" value="1"/>
</dbReference>
<dbReference type="GO" id="GO:0004386">
    <property type="term" value="F:helicase activity"/>
    <property type="evidence" value="ECO:0007669"/>
    <property type="project" value="UniProtKB-KW"/>
</dbReference>
<keyword evidence="4 9" id="KW-0347">Helicase</keyword>
<dbReference type="Pfam" id="PF00270">
    <property type="entry name" value="DEAD"/>
    <property type="match status" value="1"/>
</dbReference>
<evidence type="ECO:0000256" key="1">
    <source>
        <dbReference type="ARBA" id="ARBA00022741"/>
    </source>
</evidence>
<keyword evidence="5" id="KW-0067">ATP-binding</keyword>
<dbReference type="InterPro" id="IPR055368">
    <property type="entry name" value="WH3_Lhr"/>
</dbReference>
<evidence type="ECO:0000313" key="9">
    <source>
        <dbReference type="EMBL" id="GKH04487.1"/>
    </source>
</evidence>
<organism evidence="9 10">
    <name type="scientific">Hungatella hathewayi</name>
    <dbReference type="NCBI Taxonomy" id="154046"/>
    <lineage>
        <taxon>Bacteria</taxon>
        <taxon>Bacillati</taxon>
        <taxon>Bacillota</taxon>
        <taxon>Clostridia</taxon>
        <taxon>Lachnospirales</taxon>
        <taxon>Lachnospiraceae</taxon>
        <taxon>Hungatella</taxon>
    </lineage>
</organism>
<dbReference type="EMBL" id="BQNJ01000002">
    <property type="protein sequence ID" value="GKH04487.1"/>
    <property type="molecule type" value="Genomic_DNA"/>
</dbReference>
<comment type="caution">
    <text evidence="9">The sequence shown here is derived from an EMBL/GenBank/DDBJ whole genome shotgun (WGS) entry which is preliminary data.</text>
</comment>
<keyword evidence="7" id="KW-0234">DNA repair</keyword>
<dbReference type="CDD" id="cd17922">
    <property type="entry name" value="DEXHc_LHR-like"/>
    <property type="match status" value="1"/>
</dbReference>
<dbReference type="Pfam" id="PF19306">
    <property type="entry name" value="WHD_Lhr"/>
    <property type="match status" value="1"/>
</dbReference>